<dbReference type="GO" id="GO:0016491">
    <property type="term" value="F:oxidoreductase activity"/>
    <property type="evidence" value="ECO:0007669"/>
    <property type="project" value="TreeGrafter"/>
</dbReference>
<dbReference type="Gene3D" id="3.40.50.360">
    <property type="match status" value="1"/>
</dbReference>
<dbReference type="RefSeq" id="WP_068772940.1">
    <property type="nucleotide sequence ID" value="NZ_CP109796.1"/>
</dbReference>
<protein>
    <submittedName>
        <fullName evidence="3">Sulfite reductase subunit alpha</fullName>
    </submittedName>
</protein>
<evidence type="ECO:0000256" key="1">
    <source>
        <dbReference type="ARBA" id="ARBA00022630"/>
    </source>
</evidence>
<dbReference type="PRINTS" id="PR00369">
    <property type="entry name" value="FLAVODOXIN"/>
</dbReference>
<organism evidence="3 4">
    <name type="scientific">Termitidicoccus mucosus</name>
    <dbReference type="NCBI Taxonomy" id="1184151"/>
    <lineage>
        <taxon>Bacteria</taxon>
        <taxon>Pseudomonadati</taxon>
        <taxon>Verrucomicrobiota</taxon>
        <taxon>Opitutia</taxon>
        <taxon>Opitutales</taxon>
        <taxon>Opitutaceae</taxon>
        <taxon>Termitidicoccus</taxon>
    </lineage>
</organism>
<dbReference type="GO" id="GO:0005829">
    <property type="term" value="C:cytosol"/>
    <property type="evidence" value="ECO:0007669"/>
    <property type="project" value="TreeGrafter"/>
</dbReference>
<accession>A0A178IAL5</accession>
<dbReference type="Proteomes" id="UP000078486">
    <property type="component" value="Unassembled WGS sequence"/>
</dbReference>
<keyword evidence="1" id="KW-0285">Flavoprotein</keyword>
<proteinExistence type="predicted"/>
<dbReference type="InterPro" id="IPR029039">
    <property type="entry name" value="Flavoprotein-like_sf"/>
</dbReference>
<name>A0A178IAL5_9BACT</name>
<dbReference type="EMBL" id="LRRQ01000186">
    <property type="protein sequence ID" value="OAM87073.1"/>
    <property type="molecule type" value="Genomic_DNA"/>
</dbReference>
<evidence type="ECO:0000313" key="3">
    <source>
        <dbReference type="EMBL" id="OAM87073.1"/>
    </source>
</evidence>
<dbReference type="OrthoDB" id="9816402at2"/>
<dbReference type="SUPFAM" id="SSF52218">
    <property type="entry name" value="Flavoproteins"/>
    <property type="match status" value="1"/>
</dbReference>
<comment type="caution">
    <text evidence="3">The sequence shown here is derived from an EMBL/GenBank/DDBJ whole genome shotgun (WGS) entry which is preliminary data.</text>
</comment>
<reference evidence="3 4" key="1">
    <citation type="submission" date="2016-01" db="EMBL/GenBank/DDBJ databases">
        <title>High potential of lignocellulose degradation of a new Verrucomicrobia species.</title>
        <authorList>
            <person name="Wang Y."/>
            <person name="Shi Y."/>
            <person name="Qiu Z."/>
            <person name="Liu S."/>
            <person name="Yang H."/>
        </authorList>
    </citation>
    <scope>NUCLEOTIDE SEQUENCE [LARGE SCALE GENOMIC DNA]</scope>
    <source>
        <strain evidence="3 4">TSB47</strain>
    </source>
</reference>
<dbReference type="PANTHER" id="PTHR19384">
    <property type="entry name" value="NITRIC OXIDE SYNTHASE-RELATED"/>
    <property type="match status" value="1"/>
</dbReference>
<feature type="domain" description="Flavodoxin-like" evidence="2">
    <location>
        <begin position="4"/>
        <end position="141"/>
    </location>
</feature>
<gene>
    <name evidence="3" type="ORF">AW736_24620</name>
</gene>
<sequence length="152" mass="16619">MATLHIYYGTMTGNAESLATRASERAATEGWESQLHNLADVKPADLASAGLALFVVSTWGDGEPPDDAREFFEELAGTETDLSGLRYAVLGLGDHDYQDFNAFARNLDERLAALGAQRVSERVEADLDFDDTYAQWENTVFPQLGELKATLA</sequence>
<dbReference type="Pfam" id="PF00258">
    <property type="entry name" value="Flavodoxin_1"/>
    <property type="match status" value="1"/>
</dbReference>
<dbReference type="GO" id="GO:0050660">
    <property type="term" value="F:flavin adenine dinucleotide binding"/>
    <property type="evidence" value="ECO:0007669"/>
    <property type="project" value="TreeGrafter"/>
</dbReference>
<dbReference type="InterPro" id="IPR008254">
    <property type="entry name" value="Flavodoxin/NO_synth"/>
</dbReference>
<dbReference type="InterPro" id="IPR001094">
    <property type="entry name" value="Flavdoxin-like"/>
</dbReference>
<dbReference type="AlphaFoldDB" id="A0A178IAL5"/>
<dbReference type="GO" id="GO:0010181">
    <property type="term" value="F:FMN binding"/>
    <property type="evidence" value="ECO:0007669"/>
    <property type="project" value="InterPro"/>
</dbReference>
<keyword evidence="4" id="KW-1185">Reference proteome</keyword>
<evidence type="ECO:0000259" key="2">
    <source>
        <dbReference type="PROSITE" id="PS50902"/>
    </source>
</evidence>
<evidence type="ECO:0000313" key="4">
    <source>
        <dbReference type="Proteomes" id="UP000078486"/>
    </source>
</evidence>
<dbReference type="PROSITE" id="PS50902">
    <property type="entry name" value="FLAVODOXIN_LIKE"/>
    <property type="match status" value="1"/>
</dbReference>
<dbReference type="STRING" id="1184151.AW736_24620"/>